<evidence type="ECO:0000313" key="9">
    <source>
        <dbReference type="EMBL" id="HIZ88595.1"/>
    </source>
</evidence>
<dbReference type="InterPro" id="IPR001587">
    <property type="entry name" value="RNase_J_CS"/>
</dbReference>
<dbReference type="GO" id="GO:0046872">
    <property type="term" value="F:metal ion binding"/>
    <property type="evidence" value="ECO:0007669"/>
    <property type="project" value="UniProtKB-KW"/>
</dbReference>
<keyword evidence="3" id="KW-0479">Metal-binding</keyword>
<gene>
    <name evidence="9" type="ORF">H9804_01515</name>
</gene>
<dbReference type="EMBL" id="DXAQ01000022">
    <property type="protein sequence ID" value="HIZ88595.1"/>
    <property type="molecule type" value="Genomic_DNA"/>
</dbReference>
<evidence type="ECO:0000256" key="7">
    <source>
        <dbReference type="ARBA" id="ARBA00022884"/>
    </source>
</evidence>
<keyword evidence="6" id="KW-0269">Exonuclease</keyword>
<dbReference type="Gene3D" id="3.40.50.10710">
    <property type="entry name" value="Metallo-hydrolase/oxidoreductase"/>
    <property type="match status" value="1"/>
</dbReference>
<evidence type="ECO:0000256" key="6">
    <source>
        <dbReference type="ARBA" id="ARBA00022839"/>
    </source>
</evidence>
<dbReference type="NCBIfam" id="TIGR00649">
    <property type="entry name" value="MG423"/>
    <property type="match status" value="1"/>
</dbReference>
<dbReference type="Pfam" id="PF17770">
    <property type="entry name" value="RNase_J_C"/>
    <property type="match status" value="1"/>
</dbReference>
<dbReference type="InterPro" id="IPR055132">
    <property type="entry name" value="RNase_J_b_CASP"/>
</dbReference>
<reference evidence="9" key="2">
    <citation type="submission" date="2021-04" db="EMBL/GenBank/DDBJ databases">
        <authorList>
            <person name="Gilroy R."/>
        </authorList>
    </citation>
    <scope>NUCLEOTIDE SEQUENCE</scope>
    <source>
        <strain evidence="9">ChiW4-1371</strain>
    </source>
</reference>
<feature type="domain" description="Metallo-beta-lactamase" evidence="8">
    <location>
        <begin position="15"/>
        <end position="210"/>
    </location>
</feature>
<dbReference type="SMART" id="SM00849">
    <property type="entry name" value="Lactamase_B"/>
    <property type="match status" value="1"/>
</dbReference>
<evidence type="ECO:0000256" key="3">
    <source>
        <dbReference type="ARBA" id="ARBA00022723"/>
    </source>
</evidence>
<evidence type="ECO:0000256" key="4">
    <source>
        <dbReference type="ARBA" id="ARBA00022801"/>
    </source>
</evidence>
<dbReference type="Pfam" id="PF07521">
    <property type="entry name" value="RMMBL"/>
    <property type="match status" value="1"/>
</dbReference>
<evidence type="ECO:0000256" key="5">
    <source>
        <dbReference type="ARBA" id="ARBA00022833"/>
    </source>
</evidence>
<protein>
    <submittedName>
        <fullName evidence="9">Ribonuclease J</fullName>
    </submittedName>
</protein>
<proteinExistence type="predicted"/>
<dbReference type="InterPro" id="IPR042173">
    <property type="entry name" value="RNase_J_2"/>
</dbReference>
<dbReference type="GO" id="GO:0004527">
    <property type="term" value="F:exonuclease activity"/>
    <property type="evidence" value="ECO:0007669"/>
    <property type="project" value="UniProtKB-KW"/>
</dbReference>
<keyword evidence="4" id="KW-0378">Hydrolase</keyword>
<keyword evidence="1" id="KW-0963">Cytoplasm</keyword>
<dbReference type="InterPro" id="IPR004613">
    <property type="entry name" value="RNase_J"/>
</dbReference>
<reference evidence="9" key="1">
    <citation type="journal article" date="2021" name="PeerJ">
        <title>Extensive microbial diversity within the chicken gut microbiome revealed by metagenomics and culture.</title>
        <authorList>
            <person name="Gilroy R."/>
            <person name="Ravi A."/>
            <person name="Getino M."/>
            <person name="Pursley I."/>
            <person name="Horton D.L."/>
            <person name="Alikhan N.F."/>
            <person name="Baker D."/>
            <person name="Gharbi K."/>
            <person name="Hall N."/>
            <person name="Watson M."/>
            <person name="Adriaenssens E.M."/>
            <person name="Foster-Nyarko E."/>
            <person name="Jarju S."/>
            <person name="Secka A."/>
            <person name="Antonio M."/>
            <person name="Oren A."/>
            <person name="Chaudhuri R.R."/>
            <person name="La Ragione R."/>
            <person name="Hildebrand F."/>
            <person name="Pallen M.J."/>
        </authorList>
    </citation>
    <scope>NUCLEOTIDE SEQUENCE</scope>
    <source>
        <strain evidence="9">ChiW4-1371</strain>
    </source>
</reference>
<dbReference type="Pfam" id="PF00753">
    <property type="entry name" value="Lactamase_B"/>
    <property type="match status" value="1"/>
</dbReference>
<dbReference type="Pfam" id="PF22505">
    <property type="entry name" value="RNase_J_b_CASP"/>
    <property type="match status" value="1"/>
</dbReference>
<name>A0A9D2KAC2_9BACT</name>
<evidence type="ECO:0000259" key="8">
    <source>
        <dbReference type="SMART" id="SM00849"/>
    </source>
</evidence>
<keyword evidence="7" id="KW-0694">RNA-binding</keyword>
<dbReference type="InterPro" id="IPR036866">
    <property type="entry name" value="RibonucZ/Hydroxyglut_hydro"/>
</dbReference>
<dbReference type="Proteomes" id="UP000824176">
    <property type="component" value="Unassembled WGS sequence"/>
</dbReference>
<dbReference type="PROSITE" id="PS01292">
    <property type="entry name" value="UPF0036"/>
    <property type="match status" value="1"/>
</dbReference>
<dbReference type="InterPro" id="IPR041636">
    <property type="entry name" value="RNase_J_C"/>
</dbReference>
<comment type="caution">
    <text evidence="9">The sequence shown here is derived from an EMBL/GenBank/DDBJ whole genome shotgun (WGS) entry which is preliminary data.</text>
</comment>
<dbReference type="PANTHER" id="PTHR43694">
    <property type="entry name" value="RIBONUCLEASE J"/>
    <property type="match status" value="1"/>
</dbReference>
<keyword evidence="5" id="KW-0862">Zinc</keyword>
<evidence type="ECO:0000313" key="10">
    <source>
        <dbReference type="Proteomes" id="UP000824176"/>
    </source>
</evidence>
<dbReference type="InterPro" id="IPR011108">
    <property type="entry name" value="RMMBL"/>
</dbReference>
<keyword evidence="2" id="KW-0540">Nuclease</keyword>
<dbReference type="AlphaFoldDB" id="A0A9D2KAC2"/>
<evidence type="ECO:0000256" key="2">
    <source>
        <dbReference type="ARBA" id="ARBA00022722"/>
    </source>
</evidence>
<dbReference type="Gene3D" id="3.60.15.10">
    <property type="entry name" value="Ribonuclease Z/Hydroxyacylglutathione hydrolase-like"/>
    <property type="match status" value="1"/>
</dbReference>
<sequence length="548" mass="62260">MRVSIASLGGAGEIGMNMYIYETDRYAVIVDCGVKFTKSDEPGVDLIIPDFSYLNTIKQKNIMLILTHAHEDHIGAVPFLIKEYADTALVCGRYTWDILHRKLKEYDLSVNQIYIDDFKTFEWGDIEITAYPISHSVHGTYAVFLKMAEEFKVMHISDYKIDAAPVTCAPFPIAEFHKLGMDKVDCLMADSTNIVKQGFTKGERSVVKGIEEVFKTSTGRIFFTTFASNTERLQTVFNCAEKYGRKVVLEGSSMIKNVDAARKHGKLHFDDSILVSRKQVEKIEENRICFIATGSQGEGASVITKISENDYSNIRVRKNDTFVFSSRIIPGNEHRIIYIINNVYANGGRVITADDLPIHVSGHASKEDALLLINLLKPKYLVPIHGEVQHLIKYKDMAKEHGMDEENILFFLAGNKLIFENGRYIETEEIESGKIYVDLNTEQLISAEGLKERKRLAINGAVVVVNSADKAENINENNIIIELIGFEIKQEYLDILKQSLIDYNQINNGEKIIKEDFKEYAENTVKKFFKKRFSKKPLINIINTKMEQ</sequence>
<accession>A0A9D2KAC2</accession>
<dbReference type="InterPro" id="IPR001279">
    <property type="entry name" value="Metallo-B-lactamas"/>
</dbReference>
<dbReference type="SUPFAM" id="SSF56281">
    <property type="entry name" value="Metallo-hydrolase/oxidoreductase"/>
    <property type="match status" value="1"/>
</dbReference>
<evidence type="ECO:0000256" key="1">
    <source>
        <dbReference type="ARBA" id="ARBA00022490"/>
    </source>
</evidence>
<dbReference type="Gene3D" id="3.10.20.580">
    <property type="match status" value="1"/>
</dbReference>
<dbReference type="PANTHER" id="PTHR43694:SF1">
    <property type="entry name" value="RIBONUCLEASE J"/>
    <property type="match status" value="1"/>
</dbReference>
<organism evidence="9 10">
    <name type="scientific">Candidatus Mucispirillum faecigallinarum</name>
    <dbReference type="NCBI Taxonomy" id="2838699"/>
    <lineage>
        <taxon>Bacteria</taxon>
        <taxon>Pseudomonadati</taxon>
        <taxon>Deferribacterota</taxon>
        <taxon>Deferribacteres</taxon>
        <taxon>Deferribacterales</taxon>
        <taxon>Mucispirillaceae</taxon>
        <taxon>Mucispirillum</taxon>
    </lineage>
</organism>
<dbReference type="CDD" id="cd07714">
    <property type="entry name" value="RNaseJ_MBL-fold"/>
    <property type="match status" value="1"/>
</dbReference>
<dbReference type="GO" id="GO:0003723">
    <property type="term" value="F:RNA binding"/>
    <property type="evidence" value="ECO:0007669"/>
    <property type="project" value="UniProtKB-KW"/>
</dbReference>